<sequence>MKLQPVDEHPHPATPLLSGLDAEQLSAPEPPQEDIPSYSLVDDTPPPPEFEDYEDNIHAPDMELDPGTELAASSSQARLAPSVPLTRAPTYALIDPRTSRSSMRSQNVENSSSLASPSSGNDRPLSSRPPSIAETRRPRSSSSTSFVSSSSSVHESAAELYGTAYGFPTVPTSRHSRPGSARSRPPSVVSPTLSSPAAVTPENTRAAFPIAPLPPPVSHTPHQAPNTPSARQGVRTQSLTVLAPPGRNPALPTHHRPSESTTLISSPQDSPTPNRKLRKPPRQNRSNTMPPGPFGEELAIQQPVPPPPVPQQPTPLQTSRSTHGQGIPQQQVARLPPPQHPASQPVFQRQLSHQPVFQPPAPQQLPQQAPAQRPVTSPVSPQFLRQEVVSQQYTTQNAFPPQPVQSVPQHRVPPQTIHPPLAPQAVHTQTVPQETLLSNCSNAPVQQGSRMSQHLAAAAVGGALGLAGGALLIGAGVGGNGDVLSNIAAGVSGLTMNASDPTGTLGVIPMDNSSSYWQSGQQGYFDPSSLVMDPSQQQAFDPSAMVSRVWPLTSRSPDIKPFRV</sequence>
<feature type="compositionally biased region" description="Pro residues" evidence="1">
    <location>
        <begin position="303"/>
        <end position="313"/>
    </location>
</feature>
<dbReference type="AlphaFoldDB" id="A0A0C9WAH2"/>
<feature type="compositionally biased region" description="Low complexity" evidence="1">
    <location>
        <begin position="364"/>
        <end position="374"/>
    </location>
</feature>
<proteinExistence type="predicted"/>
<dbReference type="EMBL" id="KN839876">
    <property type="protein sequence ID" value="KIJ60132.1"/>
    <property type="molecule type" value="Genomic_DNA"/>
</dbReference>
<reference evidence="2 3" key="1">
    <citation type="submission" date="2014-04" db="EMBL/GenBank/DDBJ databases">
        <title>Evolutionary Origins and Diversification of the Mycorrhizal Mutualists.</title>
        <authorList>
            <consortium name="DOE Joint Genome Institute"/>
            <consortium name="Mycorrhizal Genomics Consortium"/>
            <person name="Kohler A."/>
            <person name="Kuo A."/>
            <person name="Nagy L.G."/>
            <person name="Floudas D."/>
            <person name="Copeland A."/>
            <person name="Barry K.W."/>
            <person name="Cichocki N."/>
            <person name="Veneault-Fourrey C."/>
            <person name="LaButti K."/>
            <person name="Lindquist E.A."/>
            <person name="Lipzen A."/>
            <person name="Lundell T."/>
            <person name="Morin E."/>
            <person name="Murat C."/>
            <person name="Riley R."/>
            <person name="Ohm R."/>
            <person name="Sun H."/>
            <person name="Tunlid A."/>
            <person name="Henrissat B."/>
            <person name="Grigoriev I.V."/>
            <person name="Hibbett D.S."/>
            <person name="Martin F."/>
        </authorList>
    </citation>
    <scope>NUCLEOTIDE SEQUENCE [LARGE SCALE GENOMIC DNA]</scope>
    <source>
        <strain evidence="2 3">MD-312</strain>
    </source>
</reference>
<feature type="region of interest" description="Disordered" evidence="1">
    <location>
        <begin position="399"/>
        <end position="421"/>
    </location>
</feature>
<organism evidence="2 3">
    <name type="scientific">Hydnomerulius pinastri MD-312</name>
    <dbReference type="NCBI Taxonomy" id="994086"/>
    <lineage>
        <taxon>Eukaryota</taxon>
        <taxon>Fungi</taxon>
        <taxon>Dikarya</taxon>
        <taxon>Basidiomycota</taxon>
        <taxon>Agaricomycotina</taxon>
        <taxon>Agaricomycetes</taxon>
        <taxon>Agaricomycetidae</taxon>
        <taxon>Boletales</taxon>
        <taxon>Boletales incertae sedis</taxon>
        <taxon>Leucogyrophana</taxon>
    </lineage>
</organism>
<keyword evidence="3" id="KW-1185">Reference proteome</keyword>
<feature type="compositionally biased region" description="Polar residues" evidence="1">
    <location>
        <begin position="220"/>
        <end position="240"/>
    </location>
</feature>
<dbReference type="OrthoDB" id="10430494at2759"/>
<protein>
    <submittedName>
        <fullName evidence="2">Unplaced genomic scaffold scaffold_42, whole genome shotgun sequence</fullName>
    </submittedName>
</protein>
<feature type="compositionally biased region" description="Polar residues" evidence="1">
    <location>
        <begin position="259"/>
        <end position="273"/>
    </location>
</feature>
<dbReference type="Proteomes" id="UP000053820">
    <property type="component" value="Unassembled WGS sequence"/>
</dbReference>
<name>A0A0C9WAH2_9AGAM</name>
<evidence type="ECO:0000256" key="1">
    <source>
        <dbReference type="SAM" id="MobiDB-lite"/>
    </source>
</evidence>
<feature type="compositionally biased region" description="Basic and acidic residues" evidence="1">
    <location>
        <begin position="1"/>
        <end position="11"/>
    </location>
</feature>
<feature type="compositionally biased region" description="Polar residues" evidence="1">
    <location>
        <begin position="341"/>
        <end position="353"/>
    </location>
</feature>
<dbReference type="HOGENOM" id="CLU_483166_0_0_1"/>
<feature type="compositionally biased region" description="Polar residues" evidence="1">
    <location>
        <begin position="399"/>
        <end position="408"/>
    </location>
</feature>
<evidence type="ECO:0000313" key="3">
    <source>
        <dbReference type="Proteomes" id="UP000053820"/>
    </source>
</evidence>
<feature type="compositionally biased region" description="Polar residues" evidence="1">
    <location>
        <begin position="319"/>
        <end position="332"/>
    </location>
</feature>
<feature type="compositionally biased region" description="Low complexity" evidence="1">
    <location>
        <begin position="140"/>
        <end position="155"/>
    </location>
</feature>
<feature type="compositionally biased region" description="Polar residues" evidence="1">
    <location>
        <begin position="99"/>
        <end position="110"/>
    </location>
</feature>
<gene>
    <name evidence="2" type="ORF">HYDPIDRAFT_117598</name>
</gene>
<feature type="region of interest" description="Disordered" evidence="1">
    <location>
        <begin position="1"/>
        <end position="378"/>
    </location>
</feature>
<evidence type="ECO:0000313" key="2">
    <source>
        <dbReference type="EMBL" id="KIJ60132.1"/>
    </source>
</evidence>
<feature type="compositionally biased region" description="Low complexity" evidence="1">
    <location>
        <begin position="178"/>
        <end position="199"/>
    </location>
</feature>
<accession>A0A0C9WAH2</accession>